<dbReference type="AlphaFoldDB" id="A0A084EGW7"/>
<dbReference type="GO" id="GO:0006259">
    <property type="term" value="P:DNA metabolic process"/>
    <property type="evidence" value="ECO:0007669"/>
    <property type="project" value="InterPro"/>
</dbReference>
<evidence type="ECO:0000313" key="2">
    <source>
        <dbReference type="Proteomes" id="UP000028534"/>
    </source>
</evidence>
<dbReference type="PATRIC" id="fig|13690.10.peg.3796"/>
<gene>
    <name evidence="1" type="ORF">CP98_03708</name>
</gene>
<dbReference type="InterPro" id="IPR004590">
    <property type="entry name" value="ssDNA_annealing_RecT"/>
</dbReference>
<dbReference type="NCBIfam" id="TIGR00616">
    <property type="entry name" value="rect"/>
    <property type="match status" value="1"/>
</dbReference>
<sequence length="340" mass="37280">MATQLQERRADPAVALRQSLAQMSDQLKMALPAHIAVDKFQRVTMTAIQSNPDLLNADRRSLFGAVVKAAQDGLLPDGREGALVIFNTRNRSSGGWDKKVQWMPMIAGVLKKIRQSGEIASVDVHVVHEHDKFTYRPGLDAVPVFEPDWFADRGNPIGAYAIATLKSGEVVPPEIMNVAQIEAVRKVSRASDKGPWVDWWGEMARKTVMRRFAKRLPSSTDIEAEFERDDTMVAKSAALAMAAEGEIAQIETEQPAGRLDALEHQIQSERAADDVGEGPADEERGERMTLDQAMAEIDQCGTVIDVDTKLESLLPDLSEADGDDLFVHAGVRKTELGAGK</sequence>
<dbReference type="EMBL" id="JGVR01000024">
    <property type="protein sequence ID" value="KEZ17209.1"/>
    <property type="molecule type" value="Genomic_DNA"/>
</dbReference>
<name>A0A084EGW7_SPHYA</name>
<accession>A0A084EGW7</accession>
<protein>
    <submittedName>
        <fullName evidence="1">Rect protein</fullName>
    </submittedName>
</protein>
<comment type="caution">
    <text evidence="1">The sequence shown here is derived from an EMBL/GenBank/DDBJ whole genome shotgun (WGS) entry which is preliminary data.</text>
</comment>
<organism evidence="1 2">
    <name type="scientific">Sphingobium yanoikuyae</name>
    <name type="common">Sphingomonas yanoikuyae</name>
    <dbReference type="NCBI Taxonomy" id="13690"/>
    <lineage>
        <taxon>Bacteria</taxon>
        <taxon>Pseudomonadati</taxon>
        <taxon>Pseudomonadota</taxon>
        <taxon>Alphaproteobacteria</taxon>
        <taxon>Sphingomonadales</taxon>
        <taxon>Sphingomonadaceae</taxon>
        <taxon>Sphingobium</taxon>
    </lineage>
</organism>
<dbReference type="RefSeq" id="WP_037521439.1">
    <property type="nucleotide sequence ID" value="NZ_JGVR01000024.1"/>
</dbReference>
<proteinExistence type="predicted"/>
<dbReference type="Pfam" id="PF03837">
    <property type="entry name" value="RecT"/>
    <property type="match status" value="1"/>
</dbReference>
<dbReference type="InterPro" id="IPR018330">
    <property type="entry name" value="RecT_fam"/>
</dbReference>
<dbReference type="GO" id="GO:0003677">
    <property type="term" value="F:DNA binding"/>
    <property type="evidence" value="ECO:0007669"/>
    <property type="project" value="InterPro"/>
</dbReference>
<evidence type="ECO:0000313" key="1">
    <source>
        <dbReference type="EMBL" id="KEZ17209.1"/>
    </source>
</evidence>
<dbReference type="STRING" id="13690.AX777_11395"/>
<dbReference type="Proteomes" id="UP000028534">
    <property type="component" value="Unassembled WGS sequence"/>
</dbReference>
<dbReference type="eggNOG" id="COG3723">
    <property type="taxonomic scope" value="Bacteria"/>
</dbReference>
<reference evidence="1 2" key="1">
    <citation type="submission" date="2014-03" db="EMBL/GenBank/DDBJ databases">
        <title>Genome sequence of Sphingobium yanoikuyae B1.</title>
        <authorList>
            <person name="Gan H.M."/>
            <person name="Gan H.Y."/>
            <person name="Savka M.A."/>
        </authorList>
    </citation>
    <scope>NUCLEOTIDE SEQUENCE [LARGE SCALE GENOMIC DNA]</scope>
    <source>
        <strain evidence="1 2">B1</strain>
    </source>
</reference>